<protein>
    <submittedName>
        <fullName evidence="1">Uncharacterized protein</fullName>
    </submittedName>
</protein>
<proteinExistence type="predicted"/>
<organism evidence="1 2">
    <name type="scientific">Malonomonas rubra DSM 5091</name>
    <dbReference type="NCBI Taxonomy" id="1122189"/>
    <lineage>
        <taxon>Bacteria</taxon>
        <taxon>Pseudomonadati</taxon>
        <taxon>Thermodesulfobacteriota</taxon>
        <taxon>Desulfuromonadia</taxon>
        <taxon>Desulfuromonadales</taxon>
        <taxon>Geopsychrobacteraceae</taxon>
        <taxon>Malonomonas</taxon>
    </lineage>
</organism>
<keyword evidence="2" id="KW-1185">Reference proteome</keyword>
<dbReference type="RefSeq" id="WP_153305048.1">
    <property type="nucleotide sequence ID" value="NZ_FQZT01000022.1"/>
</dbReference>
<evidence type="ECO:0000313" key="2">
    <source>
        <dbReference type="Proteomes" id="UP000184171"/>
    </source>
</evidence>
<dbReference type="EMBL" id="FQZT01000022">
    <property type="protein sequence ID" value="SHJ88206.1"/>
    <property type="molecule type" value="Genomic_DNA"/>
</dbReference>
<gene>
    <name evidence="1" type="ORF">SAMN02745165_03435</name>
</gene>
<dbReference type="Proteomes" id="UP000184171">
    <property type="component" value="Unassembled WGS sequence"/>
</dbReference>
<accession>A0A1M6MXN3</accession>
<dbReference type="STRING" id="1122189.SAMN02745165_03435"/>
<name>A0A1M6MXN3_MALRU</name>
<dbReference type="OrthoDB" id="9943645at2"/>
<reference evidence="1 2" key="1">
    <citation type="submission" date="2016-11" db="EMBL/GenBank/DDBJ databases">
        <authorList>
            <person name="Jaros S."/>
            <person name="Januszkiewicz K."/>
            <person name="Wedrychowicz H."/>
        </authorList>
    </citation>
    <scope>NUCLEOTIDE SEQUENCE [LARGE SCALE GENOMIC DNA]</scope>
    <source>
        <strain evidence="1 2">DSM 5091</strain>
    </source>
</reference>
<evidence type="ECO:0000313" key="1">
    <source>
        <dbReference type="EMBL" id="SHJ88206.1"/>
    </source>
</evidence>
<sequence length="54" mass="5660">MIRPLVLLLSIGLGAWLGWICGAAGGLMVAYLSAVFGASVGLFVGRKIQRNLND</sequence>
<dbReference type="AlphaFoldDB" id="A0A1M6MXN3"/>